<dbReference type="EMBL" id="CP125669">
    <property type="protein sequence ID" value="WHP07696.1"/>
    <property type="molecule type" value="Genomic_DNA"/>
</dbReference>
<evidence type="ECO:0000313" key="2">
    <source>
        <dbReference type="Proteomes" id="UP001229836"/>
    </source>
</evidence>
<dbReference type="Proteomes" id="UP001229836">
    <property type="component" value="Chromosome"/>
</dbReference>
<protein>
    <submittedName>
        <fullName evidence="1">Transcriptional regulator</fullName>
    </submittedName>
</protein>
<name>A0ABY8S8B5_9GAMM</name>
<reference evidence="1 2" key="1">
    <citation type="submission" date="2023-05" db="EMBL/GenBank/DDBJ databases">
        <title>The complete genome of Acinetobacter sp. nov KCTC 92772.</title>
        <authorList>
            <person name="Zhou G."/>
        </authorList>
    </citation>
    <scope>NUCLEOTIDE SEQUENCE [LARGE SCALE GENOMIC DNA]</scope>
    <source>
        <strain evidence="1 2">KCTC 92772</strain>
    </source>
</reference>
<proteinExistence type="predicted"/>
<evidence type="ECO:0000313" key="1">
    <source>
        <dbReference type="EMBL" id="WHP07696.1"/>
    </source>
</evidence>
<keyword evidence="2" id="KW-1185">Reference proteome</keyword>
<accession>A0ABY8S8B5</accession>
<sequence>MTPIRLIKRDAAKLLGLSVDGLNKLAAKDPLFPKPYKTSDARQAHVYFDYADLLAWHNTQKANAVMEV</sequence>
<gene>
    <name evidence="1" type="ORF">QLH32_15665</name>
</gene>
<organism evidence="1 2">
    <name type="scientific">Acinetobacter corruptisaponis</name>
    <dbReference type="NCBI Taxonomy" id="3045147"/>
    <lineage>
        <taxon>Bacteria</taxon>
        <taxon>Pseudomonadati</taxon>
        <taxon>Pseudomonadota</taxon>
        <taxon>Gammaproteobacteria</taxon>
        <taxon>Moraxellales</taxon>
        <taxon>Moraxellaceae</taxon>
        <taxon>Acinetobacter</taxon>
    </lineage>
</organism>